<gene>
    <name evidence="1" type="ORF">acsn021_12830</name>
</gene>
<dbReference type="EMBL" id="AP023367">
    <property type="protein sequence ID" value="BCJ93714.1"/>
    <property type="molecule type" value="Genomic_DNA"/>
</dbReference>
<dbReference type="AlphaFoldDB" id="A0A6S6QSY4"/>
<evidence type="ECO:0000313" key="1">
    <source>
        <dbReference type="EMBL" id="BCJ93714.1"/>
    </source>
</evidence>
<proteinExistence type="predicted"/>
<evidence type="ECO:0000313" key="2">
    <source>
        <dbReference type="Proteomes" id="UP000515561"/>
    </source>
</evidence>
<organism evidence="1 2">
    <name type="scientific">Anaerocolumna cellulosilytica</name>
    <dbReference type="NCBI Taxonomy" id="433286"/>
    <lineage>
        <taxon>Bacteria</taxon>
        <taxon>Bacillati</taxon>
        <taxon>Bacillota</taxon>
        <taxon>Clostridia</taxon>
        <taxon>Lachnospirales</taxon>
        <taxon>Lachnospiraceae</taxon>
        <taxon>Anaerocolumna</taxon>
    </lineage>
</organism>
<dbReference type="RefSeq" id="WP_184092895.1">
    <property type="nucleotide sequence ID" value="NZ_AP023367.1"/>
</dbReference>
<name>A0A6S6QSY4_9FIRM</name>
<keyword evidence="2" id="KW-1185">Reference proteome</keyword>
<dbReference type="Proteomes" id="UP000515561">
    <property type="component" value="Chromosome"/>
</dbReference>
<protein>
    <submittedName>
        <fullName evidence="1">Uncharacterized protein</fullName>
    </submittedName>
</protein>
<reference evidence="1 2" key="1">
    <citation type="journal article" date="2016" name="Int. J. Syst. Evol. Microbiol.">
        <title>Descriptions of Anaerotaenia torta gen. nov., sp. nov. and Anaerocolumna cellulosilytica gen. nov., sp. nov. isolated from a methanogenic reactor of cattle waste.</title>
        <authorList>
            <person name="Uek A."/>
            <person name="Ohtaki Y."/>
            <person name="Kaku N."/>
            <person name="Ueki K."/>
        </authorList>
    </citation>
    <scope>NUCLEOTIDE SEQUENCE [LARGE SCALE GENOMIC DNA]</scope>
    <source>
        <strain evidence="1 2">SN021</strain>
    </source>
</reference>
<accession>A0A6S6QSY4</accession>
<dbReference type="KEGG" id="acel:acsn021_12830"/>
<sequence>MDKKMRFLLGTVLFLAGIITGFFIAPIKQGIGNNCGNNSTNNYHNEKEENEEM</sequence>